<dbReference type="HOGENOM" id="CLU_2200711_0_0_1"/>
<organism evidence="2 3">
    <name type="scientific">Leersia perrieri</name>
    <dbReference type="NCBI Taxonomy" id="77586"/>
    <lineage>
        <taxon>Eukaryota</taxon>
        <taxon>Viridiplantae</taxon>
        <taxon>Streptophyta</taxon>
        <taxon>Embryophyta</taxon>
        <taxon>Tracheophyta</taxon>
        <taxon>Spermatophyta</taxon>
        <taxon>Magnoliopsida</taxon>
        <taxon>Liliopsida</taxon>
        <taxon>Poales</taxon>
        <taxon>Poaceae</taxon>
        <taxon>BOP clade</taxon>
        <taxon>Oryzoideae</taxon>
        <taxon>Oryzeae</taxon>
        <taxon>Oryzinae</taxon>
        <taxon>Leersia</taxon>
    </lineage>
</organism>
<protein>
    <recommendedName>
        <fullName evidence="4">Secreted protein</fullName>
    </recommendedName>
</protein>
<evidence type="ECO:0000313" key="2">
    <source>
        <dbReference type="EnsemblPlants" id="LPERR10G07540.1"/>
    </source>
</evidence>
<reference evidence="2" key="3">
    <citation type="submission" date="2015-04" db="UniProtKB">
        <authorList>
            <consortium name="EnsemblPlants"/>
        </authorList>
    </citation>
    <scope>IDENTIFICATION</scope>
</reference>
<dbReference type="Proteomes" id="UP000032180">
    <property type="component" value="Chromosome 10"/>
</dbReference>
<keyword evidence="3" id="KW-1185">Reference proteome</keyword>
<keyword evidence="1" id="KW-0732">Signal</keyword>
<feature type="signal peptide" evidence="1">
    <location>
        <begin position="1"/>
        <end position="18"/>
    </location>
</feature>
<proteinExistence type="predicted"/>
<evidence type="ECO:0008006" key="4">
    <source>
        <dbReference type="Google" id="ProtNLM"/>
    </source>
</evidence>
<accession>A0A0D9XJU8</accession>
<name>A0A0D9XJU8_9ORYZ</name>
<dbReference type="Gramene" id="LPERR10G07540.1">
    <property type="protein sequence ID" value="LPERR10G07540.1"/>
    <property type="gene ID" value="LPERR10G07540"/>
</dbReference>
<reference evidence="3" key="2">
    <citation type="submission" date="2013-12" db="EMBL/GenBank/DDBJ databases">
        <authorList>
            <person name="Yu Y."/>
            <person name="Lee S."/>
            <person name="de Baynast K."/>
            <person name="Wissotski M."/>
            <person name="Liu L."/>
            <person name="Talag J."/>
            <person name="Goicoechea J."/>
            <person name="Angelova A."/>
            <person name="Jetty R."/>
            <person name="Kudrna D."/>
            <person name="Golser W."/>
            <person name="Rivera L."/>
            <person name="Zhang J."/>
            <person name="Wing R."/>
        </authorList>
    </citation>
    <scope>NUCLEOTIDE SEQUENCE</scope>
</reference>
<sequence>MNFFIFLFFFPSFFFFQCEFVGTYHLQPFFLVASNRSTTAHRSNQEEARVQTDGLRRRKKGGDFGGGSWHLATACCWQSFLHLEYDNLIAAEPFLCLENTSSAEEVWS</sequence>
<dbReference type="EnsemblPlants" id="LPERR10G07540.1">
    <property type="protein sequence ID" value="LPERR10G07540.1"/>
    <property type="gene ID" value="LPERR10G07540"/>
</dbReference>
<evidence type="ECO:0000256" key="1">
    <source>
        <dbReference type="SAM" id="SignalP"/>
    </source>
</evidence>
<evidence type="ECO:0000313" key="3">
    <source>
        <dbReference type="Proteomes" id="UP000032180"/>
    </source>
</evidence>
<dbReference type="AlphaFoldDB" id="A0A0D9XJU8"/>
<reference evidence="2 3" key="1">
    <citation type="submission" date="2012-08" db="EMBL/GenBank/DDBJ databases">
        <title>Oryza genome evolution.</title>
        <authorList>
            <person name="Wing R.A."/>
        </authorList>
    </citation>
    <scope>NUCLEOTIDE SEQUENCE</scope>
</reference>
<feature type="chain" id="PRO_5045902929" description="Secreted protein" evidence="1">
    <location>
        <begin position="19"/>
        <end position="108"/>
    </location>
</feature>